<reference evidence="1" key="1">
    <citation type="journal article" date="2014" name="BMC Genomics">
        <title>The Babesia bovis gene and promoter model: an update from full-length EST analysis.</title>
        <authorList>
            <person name="Yamagishi J."/>
            <person name="Wakaguri H."/>
            <person name="Yokoyama N."/>
            <person name="Yamashita R."/>
            <person name="Suzuki Y."/>
            <person name="Xuan X."/>
            <person name="Igarashi I."/>
        </authorList>
    </citation>
    <scope>NUCLEOTIDE SEQUENCE</scope>
    <source>
        <strain evidence="1">Texas</strain>
    </source>
</reference>
<dbReference type="AlphaFoldDB" id="S6AZ75"/>
<protein>
    <submittedName>
        <fullName evidence="1">Uncharacterized protein</fullName>
    </submittedName>
</protein>
<dbReference type="EMBL" id="AK440524">
    <property type="protein sequence ID" value="BAN64318.1"/>
    <property type="molecule type" value="mRNA"/>
</dbReference>
<accession>S6AZ75</accession>
<proteinExistence type="evidence at transcript level"/>
<sequence>MLISCTILDGLDPMRRPDCICKPNNGLLNIDCVTEFGKLVALQSVNLPPAAK</sequence>
<organism evidence="1">
    <name type="scientific">Babesia bovis</name>
    <dbReference type="NCBI Taxonomy" id="5865"/>
    <lineage>
        <taxon>Eukaryota</taxon>
        <taxon>Sar</taxon>
        <taxon>Alveolata</taxon>
        <taxon>Apicomplexa</taxon>
        <taxon>Aconoidasida</taxon>
        <taxon>Piroplasmida</taxon>
        <taxon>Babesiidae</taxon>
        <taxon>Babesia</taxon>
    </lineage>
</organism>
<name>S6AZ75_BABBO</name>
<evidence type="ECO:0000313" key="1">
    <source>
        <dbReference type="EMBL" id="BAN64318.1"/>
    </source>
</evidence>